<reference evidence="6 7" key="2">
    <citation type="submission" date="2020-05" db="EMBL/GenBank/DDBJ databases">
        <title>Classification of alakaliphilic streptomycetes isolated from an alkaline soil next to Lonar Crater, India and a proposal for the recognition of Streptomyces alkaliterrae sp. nov.</title>
        <authorList>
            <person name="Golinska P."/>
        </authorList>
    </citation>
    <scope>NUCLEOTIDE SEQUENCE [LARGE SCALE GENOMIC DNA]</scope>
    <source>
        <strain evidence="7">OF3</strain>
        <strain evidence="6">OF8</strain>
    </source>
</reference>
<reference evidence="4 5" key="1">
    <citation type="submission" date="2019-10" db="EMBL/GenBank/DDBJ databases">
        <title>Streptomyces sp. nov., a novel actinobacterium isolated from alkaline environment.</title>
        <authorList>
            <person name="Golinska P."/>
        </authorList>
    </citation>
    <scope>NUCLEOTIDE SEQUENCE [LARGE SCALE GENOMIC DNA]</scope>
    <source>
        <strain evidence="4 5">OF1</strain>
    </source>
</reference>
<feature type="region of interest" description="Disordered" evidence="1">
    <location>
        <begin position="129"/>
        <end position="153"/>
    </location>
</feature>
<reference evidence="2" key="3">
    <citation type="journal article" name="Syst. Appl. Microbiol.">
        <title>Streptomyces alkaliterrae sp. nov., isolated from an alkaline soil, and emended descriptions of Streptomyces alkaliphilus, Streptomyces calidiresistens and Streptomyces durbertensis.</title>
        <authorList>
            <person name="Swiecimska M."/>
            <person name="Golinska P."/>
            <person name="Nouioui I."/>
            <person name="Wypij M."/>
            <person name="Rai M."/>
            <person name="Sangal V."/>
            <person name="Goodfellow M."/>
        </authorList>
    </citation>
    <scope>NUCLEOTIDE SEQUENCE</scope>
    <source>
        <strain evidence="2">OF3</strain>
        <strain evidence="3">OF8</strain>
    </source>
</reference>
<dbReference type="Proteomes" id="UP000525686">
    <property type="component" value="Unassembled WGS sequence"/>
</dbReference>
<name>A0A5P0YQR9_9ACTN</name>
<feature type="compositionally biased region" description="Basic and acidic residues" evidence="1">
    <location>
        <begin position="136"/>
        <end position="145"/>
    </location>
</feature>
<dbReference type="EMBL" id="VJYK02000105">
    <property type="protein sequence ID" value="MQS02651.1"/>
    <property type="molecule type" value="Genomic_DNA"/>
</dbReference>
<keyword evidence="5" id="KW-1185">Reference proteome</keyword>
<dbReference type="AlphaFoldDB" id="A0A5P0YQR9"/>
<evidence type="ECO:0000313" key="7">
    <source>
        <dbReference type="Proteomes" id="UP000525686"/>
    </source>
</evidence>
<evidence type="ECO:0008006" key="8">
    <source>
        <dbReference type="Google" id="ProtNLM"/>
    </source>
</evidence>
<proteinExistence type="predicted"/>
<evidence type="ECO:0000313" key="6">
    <source>
        <dbReference type="Proteomes" id="UP000517765"/>
    </source>
</evidence>
<dbReference type="EMBL" id="JABJXA010000012">
    <property type="protein sequence ID" value="MBB1257895.1"/>
    <property type="molecule type" value="Genomic_DNA"/>
</dbReference>
<evidence type="ECO:0000313" key="5">
    <source>
        <dbReference type="Proteomes" id="UP000320857"/>
    </source>
</evidence>
<comment type="caution">
    <text evidence="4">The sequence shown here is derived from an EMBL/GenBank/DDBJ whole genome shotgun (WGS) entry which is preliminary data.</text>
</comment>
<gene>
    <name evidence="4" type="ORF">FNX44_012360</name>
    <name evidence="2" type="ORF">H3146_17655</name>
    <name evidence="3" type="ORF">H3147_03505</name>
</gene>
<protein>
    <recommendedName>
        <fullName evidence="8">Lipoprotein</fullName>
    </recommendedName>
</protein>
<evidence type="ECO:0000313" key="3">
    <source>
        <dbReference type="EMBL" id="MBB1257895.1"/>
    </source>
</evidence>
<evidence type="ECO:0000313" key="4">
    <source>
        <dbReference type="EMBL" id="MQS02651.1"/>
    </source>
</evidence>
<accession>A0A5P0YQR9</accession>
<evidence type="ECO:0000313" key="2">
    <source>
        <dbReference type="EMBL" id="MBB1255163.1"/>
    </source>
</evidence>
<dbReference type="RefSeq" id="WP_143648103.1">
    <property type="nucleotide sequence ID" value="NZ_JABJWZ010000174.1"/>
</dbReference>
<dbReference type="EMBL" id="JABJWZ010000174">
    <property type="protein sequence ID" value="MBB1255163.1"/>
    <property type="molecule type" value="Genomic_DNA"/>
</dbReference>
<organism evidence="4 5">
    <name type="scientific">Streptomyces alkaliterrae</name>
    <dbReference type="NCBI Taxonomy" id="2213162"/>
    <lineage>
        <taxon>Bacteria</taxon>
        <taxon>Bacillati</taxon>
        <taxon>Actinomycetota</taxon>
        <taxon>Actinomycetes</taxon>
        <taxon>Kitasatosporales</taxon>
        <taxon>Streptomycetaceae</taxon>
        <taxon>Streptomyces</taxon>
    </lineage>
</organism>
<dbReference type="Proteomes" id="UP000320857">
    <property type="component" value="Unassembled WGS sequence"/>
</dbReference>
<dbReference type="OrthoDB" id="5114877at2"/>
<evidence type="ECO:0000256" key="1">
    <source>
        <dbReference type="SAM" id="MobiDB-lite"/>
    </source>
</evidence>
<sequence length="153" mass="15493">MLSSAGHQRSFAGAAGAAAVCAALLLLLGRAGDSGPSGGSESVRKPPAAATLEQLAAEVSCDLTVNVDASEVRQGVCGSGKSRFVLATFTSAGGQRAWLDEAKPYGGTYLVGSRWLAVGEPAALKRLRGKLGGTVERGDSHDSGRHSGTGHHH</sequence>
<dbReference type="Proteomes" id="UP000517765">
    <property type="component" value="Unassembled WGS sequence"/>
</dbReference>